<proteinExistence type="predicted"/>
<dbReference type="Proteomes" id="UP000507222">
    <property type="component" value="Unassembled WGS sequence"/>
</dbReference>
<accession>A0A6J5TJ57</accession>
<sequence>MPETCVVSDSHRFKVGLKDEVPNDTVSLCIDDEVPAEIPSVSYLPNGQKQCFIAIPLPSACAFLEPRSEAGQVAWRW</sequence>
<protein>
    <submittedName>
        <fullName evidence="1">Uncharacterized protein</fullName>
    </submittedName>
</protein>
<evidence type="ECO:0000313" key="1">
    <source>
        <dbReference type="EMBL" id="CAB4263966.1"/>
    </source>
</evidence>
<gene>
    <name evidence="1" type="ORF">CURHAP_LOCUS5401</name>
</gene>
<evidence type="ECO:0000313" key="2">
    <source>
        <dbReference type="Proteomes" id="UP000507222"/>
    </source>
</evidence>
<name>A0A6J5TJ57_PRUAR</name>
<dbReference type="AlphaFoldDB" id="A0A6J5TJ57"/>
<reference evidence="1 2" key="1">
    <citation type="submission" date="2020-05" db="EMBL/GenBank/DDBJ databases">
        <authorList>
            <person name="Campoy J."/>
            <person name="Schneeberger K."/>
            <person name="Spophaly S."/>
        </authorList>
    </citation>
    <scope>NUCLEOTIDE SEQUENCE [LARGE SCALE GENOMIC DNA]</scope>
    <source>
        <strain evidence="1">PruArmRojPasFocal</strain>
    </source>
</reference>
<organism evidence="1 2">
    <name type="scientific">Prunus armeniaca</name>
    <name type="common">Apricot</name>
    <name type="synonym">Armeniaca vulgaris</name>
    <dbReference type="NCBI Taxonomy" id="36596"/>
    <lineage>
        <taxon>Eukaryota</taxon>
        <taxon>Viridiplantae</taxon>
        <taxon>Streptophyta</taxon>
        <taxon>Embryophyta</taxon>
        <taxon>Tracheophyta</taxon>
        <taxon>Spermatophyta</taxon>
        <taxon>Magnoliopsida</taxon>
        <taxon>eudicotyledons</taxon>
        <taxon>Gunneridae</taxon>
        <taxon>Pentapetalae</taxon>
        <taxon>rosids</taxon>
        <taxon>fabids</taxon>
        <taxon>Rosales</taxon>
        <taxon>Rosaceae</taxon>
        <taxon>Amygdaloideae</taxon>
        <taxon>Amygdaleae</taxon>
        <taxon>Prunus</taxon>
    </lineage>
</organism>
<dbReference type="EMBL" id="CAEKDK010000001">
    <property type="protein sequence ID" value="CAB4263966.1"/>
    <property type="molecule type" value="Genomic_DNA"/>
</dbReference>